<dbReference type="STRING" id="1076256.A0A2H3BVW1"/>
<evidence type="ECO:0000313" key="2">
    <source>
        <dbReference type="EMBL" id="PBK73750.1"/>
    </source>
</evidence>
<evidence type="ECO:0000313" key="3">
    <source>
        <dbReference type="Proteomes" id="UP000218334"/>
    </source>
</evidence>
<dbReference type="InterPro" id="IPR037056">
    <property type="entry name" value="RNase_H1_N_sf"/>
</dbReference>
<dbReference type="Pfam" id="PF01693">
    <property type="entry name" value="Cauli_VI"/>
    <property type="match status" value="1"/>
</dbReference>
<sequence>MTLLALGISVPKMDAPPAPDIHASASSDVPAGSLFAIYCNNCTFPNMVPSSAVPMLMGIPLPCSRLGGQLGPATARLFNQRKLPLPPLPLSPLLLLFLVHLSQPASLTAVGPDGPWYVISKGQSAGVFWGWQNISNLVTGVRRACFFHHGTHATAEAAFNEALAAGAVEIL</sequence>
<dbReference type="InterPro" id="IPR009027">
    <property type="entry name" value="Ribosomal_bL9/RNase_H1_N"/>
</dbReference>
<dbReference type="Proteomes" id="UP000218334">
    <property type="component" value="Unassembled WGS sequence"/>
</dbReference>
<organism evidence="2 3">
    <name type="scientific">Armillaria solidipes</name>
    <dbReference type="NCBI Taxonomy" id="1076256"/>
    <lineage>
        <taxon>Eukaryota</taxon>
        <taxon>Fungi</taxon>
        <taxon>Dikarya</taxon>
        <taxon>Basidiomycota</taxon>
        <taxon>Agaricomycotina</taxon>
        <taxon>Agaricomycetes</taxon>
        <taxon>Agaricomycetidae</taxon>
        <taxon>Agaricales</taxon>
        <taxon>Marasmiineae</taxon>
        <taxon>Physalacriaceae</taxon>
        <taxon>Armillaria</taxon>
    </lineage>
</organism>
<feature type="domain" description="Ribonuclease H1 N-terminal" evidence="1">
    <location>
        <begin position="115"/>
        <end position="157"/>
    </location>
</feature>
<name>A0A2H3BVW1_9AGAR</name>
<reference evidence="3" key="1">
    <citation type="journal article" date="2017" name="Nat. Ecol. Evol.">
        <title>Genome expansion and lineage-specific genetic innovations in the forest pathogenic fungi Armillaria.</title>
        <authorList>
            <person name="Sipos G."/>
            <person name="Prasanna A.N."/>
            <person name="Walter M.C."/>
            <person name="O'Connor E."/>
            <person name="Balint B."/>
            <person name="Krizsan K."/>
            <person name="Kiss B."/>
            <person name="Hess J."/>
            <person name="Varga T."/>
            <person name="Slot J."/>
            <person name="Riley R."/>
            <person name="Boka B."/>
            <person name="Rigling D."/>
            <person name="Barry K."/>
            <person name="Lee J."/>
            <person name="Mihaltcheva S."/>
            <person name="LaButti K."/>
            <person name="Lipzen A."/>
            <person name="Waldron R."/>
            <person name="Moloney N.M."/>
            <person name="Sperisen C."/>
            <person name="Kredics L."/>
            <person name="Vagvoelgyi C."/>
            <person name="Patrignani A."/>
            <person name="Fitzpatrick D."/>
            <person name="Nagy I."/>
            <person name="Doyle S."/>
            <person name="Anderson J.B."/>
            <person name="Grigoriev I.V."/>
            <person name="Gueldener U."/>
            <person name="Muensterkoetter M."/>
            <person name="Nagy L.G."/>
        </authorList>
    </citation>
    <scope>NUCLEOTIDE SEQUENCE [LARGE SCALE GENOMIC DNA]</scope>
    <source>
        <strain evidence="3">28-4</strain>
    </source>
</reference>
<accession>A0A2H3BVW1</accession>
<dbReference type="AlphaFoldDB" id="A0A2H3BVW1"/>
<dbReference type="SUPFAM" id="SSF55658">
    <property type="entry name" value="L9 N-domain-like"/>
    <property type="match status" value="1"/>
</dbReference>
<dbReference type="EMBL" id="KZ293420">
    <property type="protein sequence ID" value="PBK73750.1"/>
    <property type="molecule type" value="Genomic_DNA"/>
</dbReference>
<keyword evidence="3" id="KW-1185">Reference proteome</keyword>
<protein>
    <recommendedName>
        <fullName evidence="1">Ribonuclease H1 N-terminal domain-containing protein</fullName>
    </recommendedName>
</protein>
<evidence type="ECO:0000259" key="1">
    <source>
        <dbReference type="Pfam" id="PF01693"/>
    </source>
</evidence>
<gene>
    <name evidence="2" type="ORF">ARMSODRAFT_1015286</name>
</gene>
<dbReference type="InterPro" id="IPR011320">
    <property type="entry name" value="RNase_H1_N"/>
</dbReference>
<proteinExistence type="predicted"/>
<dbReference type="Gene3D" id="3.40.970.10">
    <property type="entry name" value="Ribonuclease H1, N-terminal domain"/>
    <property type="match status" value="1"/>
</dbReference>